<evidence type="ECO:0000256" key="1">
    <source>
        <dbReference type="SAM" id="Phobius"/>
    </source>
</evidence>
<feature type="domain" description="Calcineurin-like phosphoesterase" evidence="3">
    <location>
        <begin position="34"/>
        <end position="249"/>
    </location>
</feature>
<keyword evidence="1" id="KW-1133">Transmembrane helix</keyword>
<dbReference type="OrthoDB" id="9675250at2759"/>
<dbReference type="SUPFAM" id="SSF56300">
    <property type="entry name" value="Metallo-dependent phosphatases"/>
    <property type="match status" value="1"/>
</dbReference>
<comment type="caution">
    <text evidence="4">The sequence shown here is derived from an EMBL/GenBank/DDBJ whole genome shotgun (WGS) entry which is preliminary data.</text>
</comment>
<reference evidence="4 5" key="1">
    <citation type="submission" date="2017-03" db="EMBL/GenBank/DDBJ databases">
        <title>An alternative strategy for trypanosome survival in the mammalian bloodstream revealed through genome and transcriptome analysis of the ubiquitous bovine parasite Trypanosoma (Megatrypanum) theileri.</title>
        <authorList>
            <person name="Kelly S."/>
            <person name="Ivens A."/>
            <person name="Mott A."/>
            <person name="O'Neill E."/>
            <person name="Emms D."/>
            <person name="Macleod O."/>
            <person name="Voorheis P."/>
            <person name="Matthews J."/>
            <person name="Matthews K."/>
            <person name="Carrington M."/>
        </authorList>
    </citation>
    <scope>NUCLEOTIDE SEQUENCE [LARGE SCALE GENOMIC DNA]</scope>
    <source>
        <strain evidence="4">Edinburgh</strain>
    </source>
</reference>
<sequence>MTPVLYTILILILRVVLCSLLLEVAAADSRRLLTIGLVADNHYDTFPAGEKAPWESMHHWLIEQRKRTTTTKLRRYDVAKDKMDEAVGLFNSIPDMNVVVNLGDLVNNDMMWNLKPILDSFHRTKVPHYSILGNHDLRGHNDRFGKINKTQEKWVMNKLGLHRWYYTIDHPPFRFIFMDSMTNDPENTNITTKEEQTKWLKEELDKAKSDGRVTILFAHIPIGFKTNRLGPLLLQYDQMPLVFSGHNHKGDYVIQGPHRVHCVTLAGQIETLSNAYAVVEIFEDRAELTGFGRVPSRIMYFQPNVVDILRKYKGELKHDLSAQGCQPPPPDKLWANEVLQKPPDLQLNIPYYRKPNLPPANANSPPQTRFFIEILPKLNRGTGGIRGPEETVDLTSATDKRTWLINGTRIVNDTEPLRNNISSISASVHNVGVVDGSGVVVVDGSDGGNDESITKIIQKETITDTDLDQEMELFLKLVLCTPIVALFLLLLCTLSKGRRLKRR</sequence>
<protein>
    <submittedName>
        <fullName evidence="4">Serine/threonine protein phosphatase</fullName>
    </submittedName>
</protein>
<dbReference type="PANTHER" id="PTHR16509">
    <property type="match status" value="1"/>
</dbReference>
<dbReference type="RefSeq" id="XP_028886744.1">
    <property type="nucleotide sequence ID" value="XM_029022198.1"/>
</dbReference>
<organism evidence="4 5">
    <name type="scientific">Trypanosoma theileri</name>
    <dbReference type="NCBI Taxonomy" id="67003"/>
    <lineage>
        <taxon>Eukaryota</taxon>
        <taxon>Discoba</taxon>
        <taxon>Euglenozoa</taxon>
        <taxon>Kinetoplastea</taxon>
        <taxon>Metakinetoplastina</taxon>
        <taxon>Trypanosomatida</taxon>
        <taxon>Trypanosomatidae</taxon>
        <taxon>Trypanosoma</taxon>
    </lineage>
</organism>
<dbReference type="VEuPathDB" id="TriTrypDB:TM35_000034310"/>
<keyword evidence="5" id="KW-1185">Reference proteome</keyword>
<dbReference type="PANTHER" id="PTHR16509:SF1">
    <property type="entry name" value="MANGANESE-DEPENDENT ADP-RIBOSE_CDP-ALCOHOL DIPHOSPHATASE"/>
    <property type="match status" value="1"/>
</dbReference>
<keyword evidence="1" id="KW-0812">Transmembrane</keyword>
<keyword evidence="2" id="KW-0732">Signal</keyword>
<proteinExistence type="predicted"/>
<accession>A0A1X0P733</accession>
<dbReference type="InterPro" id="IPR004843">
    <property type="entry name" value="Calcineurin-like_PHP"/>
</dbReference>
<name>A0A1X0P733_9TRYP</name>
<evidence type="ECO:0000256" key="2">
    <source>
        <dbReference type="SAM" id="SignalP"/>
    </source>
</evidence>
<feature type="chain" id="PRO_5012055076" evidence="2">
    <location>
        <begin position="19"/>
        <end position="503"/>
    </location>
</feature>
<evidence type="ECO:0000259" key="3">
    <source>
        <dbReference type="Pfam" id="PF00149"/>
    </source>
</evidence>
<evidence type="ECO:0000313" key="4">
    <source>
        <dbReference type="EMBL" id="ORC92678.1"/>
    </source>
</evidence>
<dbReference type="AlphaFoldDB" id="A0A1X0P733"/>
<dbReference type="EMBL" id="NBCO01000003">
    <property type="protein sequence ID" value="ORC92678.1"/>
    <property type="molecule type" value="Genomic_DNA"/>
</dbReference>
<dbReference type="InterPro" id="IPR029052">
    <property type="entry name" value="Metallo-depent_PP-like"/>
</dbReference>
<gene>
    <name evidence="4" type="ORF">TM35_000034310</name>
</gene>
<feature type="transmembrane region" description="Helical" evidence="1">
    <location>
        <begin position="473"/>
        <end position="494"/>
    </location>
</feature>
<evidence type="ECO:0000313" key="5">
    <source>
        <dbReference type="Proteomes" id="UP000192257"/>
    </source>
</evidence>
<dbReference type="GO" id="GO:0016787">
    <property type="term" value="F:hydrolase activity"/>
    <property type="evidence" value="ECO:0007669"/>
    <property type="project" value="InterPro"/>
</dbReference>
<dbReference type="STRING" id="67003.A0A1X0P733"/>
<dbReference type="Proteomes" id="UP000192257">
    <property type="component" value="Unassembled WGS sequence"/>
</dbReference>
<dbReference type="Pfam" id="PF00149">
    <property type="entry name" value="Metallophos"/>
    <property type="match status" value="1"/>
</dbReference>
<dbReference type="GeneID" id="39981978"/>
<dbReference type="Gene3D" id="3.60.21.10">
    <property type="match status" value="2"/>
</dbReference>
<keyword evidence="1" id="KW-0472">Membrane</keyword>
<feature type="signal peptide" evidence="2">
    <location>
        <begin position="1"/>
        <end position="18"/>
    </location>
</feature>